<evidence type="ECO:0000313" key="3">
    <source>
        <dbReference type="EMBL" id="CDP01040.1"/>
    </source>
</evidence>
<feature type="compositionally biased region" description="Low complexity" evidence="1">
    <location>
        <begin position="1"/>
        <end position="14"/>
    </location>
</feature>
<feature type="compositionally biased region" description="Basic residues" evidence="1">
    <location>
        <begin position="172"/>
        <end position="181"/>
    </location>
</feature>
<feature type="compositionally biased region" description="Low complexity" evidence="1">
    <location>
        <begin position="78"/>
        <end position="95"/>
    </location>
</feature>
<evidence type="ECO:0000259" key="2">
    <source>
        <dbReference type="Pfam" id="PF05678"/>
    </source>
</evidence>
<dbReference type="Gramene" id="CDP01040">
    <property type="protein sequence ID" value="CDP01040"/>
    <property type="gene ID" value="GSCOC_T00034533001"/>
</dbReference>
<dbReference type="STRING" id="49390.A0A068TXK0"/>
<dbReference type="Proteomes" id="UP000295252">
    <property type="component" value="Chromosome II"/>
</dbReference>
<name>A0A068TXK0_COFCA</name>
<feature type="region of interest" description="Disordered" evidence="1">
    <location>
        <begin position="1"/>
        <end position="98"/>
    </location>
</feature>
<dbReference type="InParanoid" id="A0A068TXK0"/>
<sequence>MDSGNSGSMQSSSGGDEEYESRSESISSFLNPSAHFGSISDHPQASVPQLLPHQPTSTLFHPHSQNSLDAFPQSLLANNPSGGNTNTTSTQYGSNHDLVWPRGLRSEANYANFGNVTASSSTQSVLAGGVQGLNSQSPSMLPSLGIEATKNDAKASLLQSADQQQPANVVKNPKKRTRASRRAPTTVLTTDTTNFRQMVQEFTGIPTAPFSAAASPFSRRLDLFSAGAASNLRAAGHLADSLGSLYPLRPSAQKMVHLSPFGTSSHTMIDALVSSTTTNAAGNIPNIPSAGGGNSSNTVLPPDHLGLPKQPQNLLNMQNQMLSIQPLLLNKHQPSAALATKNQGNTSHVPSFDELGLGHHPDHHQNVNANLSGWKDGGGTLNASQENLGGSSQHISNYKFNCSASTSEFQHDKGLENVTSAGEGTVGSWICPSD</sequence>
<reference evidence="4" key="1">
    <citation type="journal article" date="2014" name="Science">
        <title>The coffee genome provides insight into the convergent evolution of caffeine biosynthesis.</title>
        <authorList>
            <person name="Denoeud F."/>
            <person name="Carretero-Paulet L."/>
            <person name="Dereeper A."/>
            <person name="Droc G."/>
            <person name="Guyot R."/>
            <person name="Pietrella M."/>
            <person name="Zheng C."/>
            <person name="Alberti A."/>
            <person name="Anthony F."/>
            <person name="Aprea G."/>
            <person name="Aury J.M."/>
            <person name="Bento P."/>
            <person name="Bernard M."/>
            <person name="Bocs S."/>
            <person name="Campa C."/>
            <person name="Cenci A."/>
            <person name="Combes M.C."/>
            <person name="Crouzillat D."/>
            <person name="Da Silva C."/>
            <person name="Daddiego L."/>
            <person name="De Bellis F."/>
            <person name="Dussert S."/>
            <person name="Garsmeur O."/>
            <person name="Gayraud T."/>
            <person name="Guignon V."/>
            <person name="Jahn K."/>
            <person name="Jamilloux V."/>
            <person name="Joet T."/>
            <person name="Labadie K."/>
            <person name="Lan T."/>
            <person name="Leclercq J."/>
            <person name="Lepelley M."/>
            <person name="Leroy T."/>
            <person name="Li L.T."/>
            <person name="Librado P."/>
            <person name="Lopez L."/>
            <person name="Munoz A."/>
            <person name="Noel B."/>
            <person name="Pallavicini A."/>
            <person name="Perrotta G."/>
            <person name="Poncet V."/>
            <person name="Pot D."/>
            <person name="Priyono X."/>
            <person name="Rigoreau M."/>
            <person name="Rouard M."/>
            <person name="Rozas J."/>
            <person name="Tranchant-Dubreuil C."/>
            <person name="VanBuren R."/>
            <person name="Zhang Q."/>
            <person name="Andrade A.C."/>
            <person name="Argout X."/>
            <person name="Bertrand B."/>
            <person name="de Kochko A."/>
            <person name="Graziosi G."/>
            <person name="Henry R.J."/>
            <person name="Jayarama X."/>
            <person name="Ming R."/>
            <person name="Nagai C."/>
            <person name="Rounsley S."/>
            <person name="Sankoff D."/>
            <person name="Giuliano G."/>
            <person name="Albert V.A."/>
            <person name="Wincker P."/>
            <person name="Lashermes P."/>
        </authorList>
    </citation>
    <scope>NUCLEOTIDE SEQUENCE [LARGE SCALE GENOMIC DNA]</scope>
    <source>
        <strain evidence="4">cv. DH200-94</strain>
    </source>
</reference>
<dbReference type="FunCoup" id="A0A068TXK0">
    <property type="interactions" value="18"/>
</dbReference>
<gene>
    <name evidence="3" type="ORF">GSCOC_T00034533001</name>
</gene>
<dbReference type="InterPro" id="IPR008889">
    <property type="entry name" value="VQ"/>
</dbReference>
<protein>
    <recommendedName>
        <fullName evidence="2">VQ domain-containing protein</fullName>
    </recommendedName>
</protein>
<dbReference type="EMBL" id="HG739090">
    <property type="protein sequence ID" value="CDP01040.1"/>
    <property type="molecule type" value="Genomic_DNA"/>
</dbReference>
<evidence type="ECO:0000256" key="1">
    <source>
        <dbReference type="SAM" id="MobiDB-lite"/>
    </source>
</evidence>
<dbReference type="InterPro" id="IPR039609">
    <property type="entry name" value="VQ_15/22"/>
</dbReference>
<dbReference type="PANTHER" id="PTHR33179:SF58">
    <property type="entry name" value="OS08G0409500 PROTEIN"/>
    <property type="match status" value="1"/>
</dbReference>
<feature type="region of interest" description="Disordered" evidence="1">
    <location>
        <begin position="155"/>
        <end position="184"/>
    </location>
</feature>
<dbReference type="OrthoDB" id="780193at2759"/>
<dbReference type="AlphaFoldDB" id="A0A068TXK0"/>
<dbReference type="PhylomeDB" id="A0A068TXK0"/>
<feature type="domain" description="VQ" evidence="2">
    <location>
        <begin position="182"/>
        <end position="209"/>
    </location>
</feature>
<dbReference type="OMA" id="GLENVCS"/>
<feature type="compositionally biased region" description="Polar residues" evidence="1">
    <location>
        <begin position="157"/>
        <end position="167"/>
    </location>
</feature>
<dbReference type="Pfam" id="PF05678">
    <property type="entry name" value="VQ"/>
    <property type="match status" value="1"/>
</dbReference>
<feature type="compositionally biased region" description="Polar residues" evidence="1">
    <location>
        <begin position="54"/>
        <end position="68"/>
    </location>
</feature>
<organism evidence="3 4">
    <name type="scientific">Coffea canephora</name>
    <name type="common">Robusta coffee</name>
    <dbReference type="NCBI Taxonomy" id="49390"/>
    <lineage>
        <taxon>Eukaryota</taxon>
        <taxon>Viridiplantae</taxon>
        <taxon>Streptophyta</taxon>
        <taxon>Embryophyta</taxon>
        <taxon>Tracheophyta</taxon>
        <taxon>Spermatophyta</taxon>
        <taxon>Magnoliopsida</taxon>
        <taxon>eudicotyledons</taxon>
        <taxon>Gunneridae</taxon>
        <taxon>Pentapetalae</taxon>
        <taxon>asterids</taxon>
        <taxon>lamiids</taxon>
        <taxon>Gentianales</taxon>
        <taxon>Rubiaceae</taxon>
        <taxon>Ixoroideae</taxon>
        <taxon>Gardenieae complex</taxon>
        <taxon>Bertiereae - Coffeeae clade</taxon>
        <taxon>Coffeeae</taxon>
        <taxon>Coffea</taxon>
    </lineage>
</organism>
<dbReference type="PANTHER" id="PTHR33179">
    <property type="entry name" value="VQ MOTIF-CONTAINING PROTEIN"/>
    <property type="match status" value="1"/>
</dbReference>
<evidence type="ECO:0000313" key="4">
    <source>
        <dbReference type="Proteomes" id="UP000295252"/>
    </source>
</evidence>
<keyword evidence="4" id="KW-1185">Reference proteome</keyword>
<accession>A0A068TXK0</accession>
<proteinExistence type="predicted"/>